<organism evidence="6 7">
    <name type="scientific">Glycomyces artemisiae</name>
    <dbReference type="NCBI Taxonomy" id="1076443"/>
    <lineage>
        <taxon>Bacteria</taxon>
        <taxon>Bacillati</taxon>
        <taxon>Actinomycetota</taxon>
        <taxon>Actinomycetes</taxon>
        <taxon>Glycomycetales</taxon>
        <taxon>Glycomycetaceae</taxon>
        <taxon>Glycomyces</taxon>
    </lineage>
</organism>
<protein>
    <submittedName>
        <fullName evidence="6">DNA-binding transcriptional LysR family regulator</fullName>
    </submittedName>
</protein>
<keyword evidence="3 6" id="KW-0238">DNA-binding</keyword>
<dbReference type="SUPFAM" id="SSF53850">
    <property type="entry name" value="Periplasmic binding protein-like II"/>
    <property type="match status" value="1"/>
</dbReference>
<dbReference type="Pfam" id="PF00126">
    <property type="entry name" value="HTH_1"/>
    <property type="match status" value="1"/>
</dbReference>
<dbReference type="EMBL" id="PVTJ01000011">
    <property type="protein sequence ID" value="PRY55979.1"/>
    <property type="molecule type" value="Genomic_DNA"/>
</dbReference>
<name>A0A2T0UDH9_9ACTN</name>
<dbReference type="GO" id="GO:0003700">
    <property type="term" value="F:DNA-binding transcription factor activity"/>
    <property type="evidence" value="ECO:0007669"/>
    <property type="project" value="InterPro"/>
</dbReference>
<comment type="caution">
    <text evidence="6">The sequence shown here is derived from an EMBL/GenBank/DDBJ whole genome shotgun (WGS) entry which is preliminary data.</text>
</comment>
<proteinExistence type="inferred from homology"/>
<dbReference type="PROSITE" id="PS50931">
    <property type="entry name" value="HTH_LYSR"/>
    <property type="match status" value="1"/>
</dbReference>
<dbReference type="AlphaFoldDB" id="A0A2T0UDH9"/>
<dbReference type="Pfam" id="PF03466">
    <property type="entry name" value="LysR_substrate"/>
    <property type="match status" value="1"/>
</dbReference>
<dbReference type="InterPro" id="IPR005119">
    <property type="entry name" value="LysR_subst-bd"/>
</dbReference>
<dbReference type="InterPro" id="IPR036388">
    <property type="entry name" value="WH-like_DNA-bd_sf"/>
</dbReference>
<dbReference type="Proteomes" id="UP000238176">
    <property type="component" value="Unassembled WGS sequence"/>
</dbReference>
<evidence type="ECO:0000313" key="7">
    <source>
        <dbReference type="Proteomes" id="UP000238176"/>
    </source>
</evidence>
<sequence>MRIEQLEYVAAVARHGSLRRASEHLHVSQPALSEAVSKLERELGVTLLERRRDGARITLRGKELLEHMVGVLDAVDRLQSAAATTAARAIRVGTVNAGTASLLLPAIRDFRLGRPGARVEVRALQQDEIEAGLADGSLDLGLVNVLGDPAFPANLRGAELKRGRPVAVLPGAHPLAAQAEVSAEDLRGETFVGMRAGYVMHRFAMRLFGSRLPAVWHSVDGAEMGKMLVAEGLGATILPDYSVHGDPLARGGLITVRPIKDDRTPVAMWLLRRKAARLPAAVDGLAALLAARSAAYGATHP</sequence>
<feature type="domain" description="HTH lysR-type" evidence="5">
    <location>
        <begin position="1"/>
        <end position="58"/>
    </location>
</feature>
<dbReference type="PRINTS" id="PR00039">
    <property type="entry name" value="HTHLYSR"/>
</dbReference>
<gene>
    <name evidence="6" type="ORF">B0I28_11185</name>
</gene>
<dbReference type="CDD" id="cd05466">
    <property type="entry name" value="PBP2_LTTR_substrate"/>
    <property type="match status" value="1"/>
</dbReference>
<dbReference type="Gene3D" id="1.10.10.10">
    <property type="entry name" value="Winged helix-like DNA-binding domain superfamily/Winged helix DNA-binding domain"/>
    <property type="match status" value="1"/>
</dbReference>
<keyword evidence="7" id="KW-1185">Reference proteome</keyword>
<dbReference type="FunFam" id="1.10.10.10:FF:000001">
    <property type="entry name" value="LysR family transcriptional regulator"/>
    <property type="match status" value="1"/>
</dbReference>
<keyword evidence="4" id="KW-0804">Transcription</keyword>
<dbReference type="Gene3D" id="3.40.190.290">
    <property type="match status" value="1"/>
</dbReference>
<evidence type="ECO:0000256" key="3">
    <source>
        <dbReference type="ARBA" id="ARBA00023125"/>
    </source>
</evidence>
<comment type="similarity">
    <text evidence="1">Belongs to the LysR transcriptional regulatory family.</text>
</comment>
<dbReference type="GO" id="GO:0032993">
    <property type="term" value="C:protein-DNA complex"/>
    <property type="evidence" value="ECO:0007669"/>
    <property type="project" value="TreeGrafter"/>
</dbReference>
<accession>A0A2T0UDH9</accession>
<evidence type="ECO:0000256" key="2">
    <source>
        <dbReference type="ARBA" id="ARBA00023015"/>
    </source>
</evidence>
<evidence type="ECO:0000256" key="1">
    <source>
        <dbReference type="ARBA" id="ARBA00009437"/>
    </source>
</evidence>
<dbReference type="PANTHER" id="PTHR30346:SF0">
    <property type="entry name" value="HCA OPERON TRANSCRIPTIONAL ACTIVATOR HCAR"/>
    <property type="match status" value="1"/>
</dbReference>
<dbReference type="InterPro" id="IPR000847">
    <property type="entry name" value="LysR_HTH_N"/>
</dbReference>
<dbReference type="InterPro" id="IPR036390">
    <property type="entry name" value="WH_DNA-bd_sf"/>
</dbReference>
<dbReference type="GO" id="GO:0003677">
    <property type="term" value="F:DNA binding"/>
    <property type="evidence" value="ECO:0007669"/>
    <property type="project" value="UniProtKB-KW"/>
</dbReference>
<dbReference type="SUPFAM" id="SSF46785">
    <property type="entry name" value="Winged helix' DNA-binding domain"/>
    <property type="match status" value="1"/>
</dbReference>
<dbReference type="RefSeq" id="WP_106366270.1">
    <property type="nucleotide sequence ID" value="NZ_PVTJ01000011.1"/>
</dbReference>
<keyword evidence="2" id="KW-0805">Transcription regulation</keyword>
<evidence type="ECO:0000259" key="5">
    <source>
        <dbReference type="PROSITE" id="PS50931"/>
    </source>
</evidence>
<evidence type="ECO:0000313" key="6">
    <source>
        <dbReference type="EMBL" id="PRY55979.1"/>
    </source>
</evidence>
<dbReference type="PANTHER" id="PTHR30346">
    <property type="entry name" value="TRANSCRIPTIONAL DUAL REGULATOR HCAR-RELATED"/>
    <property type="match status" value="1"/>
</dbReference>
<reference evidence="6 7" key="1">
    <citation type="submission" date="2018-03" db="EMBL/GenBank/DDBJ databases">
        <title>Genomic Encyclopedia of Type Strains, Phase III (KMG-III): the genomes of soil and plant-associated and newly described type strains.</title>
        <authorList>
            <person name="Whitman W."/>
        </authorList>
    </citation>
    <scope>NUCLEOTIDE SEQUENCE [LARGE SCALE GENOMIC DNA]</scope>
    <source>
        <strain evidence="6 7">CGMCC 4.7067</strain>
    </source>
</reference>
<evidence type="ECO:0000256" key="4">
    <source>
        <dbReference type="ARBA" id="ARBA00023163"/>
    </source>
</evidence>
<dbReference type="OrthoDB" id="3181812at2"/>